<name>A0A0E9XF46_ANGAN</name>
<protein>
    <submittedName>
        <fullName evidence="1">Uncharacterized protein</fullName>
    </submittedName>
</protein>
<sequence>MLWVQLQKKNFIKKAEEGMERLRHPEILGRQRLSVHWNHYGEIQPCLEISHNFLKFF</sequence>
<dbReference type="AlphaFoldDB" id="A0A0E9XF46"/>
<accession>A0A0E9XF46</accession>
<reference evidence="1" key="1">
    <citation type="submission" date="2014-11" db="EMBL/GenBank/DDBJ databases">
        <authorList>
            <person name="Amaro Gonzalez C."/>
        </authorList>
    </citation>
    <scope>NUCLEOTIDE SEQUENCE</scope>
</reference>
<organism evidence="1">
    <name type="scientific">Anguilla anguilla</name>
    <name type="common">European freshwater eel</name>
    <name type="synonym">Muraena anguilla</name>
    <dbReference type="NCBI Taxonomy" id="7936"/>
    <lineage>
        <taxon>Eukaryota</taxon>
        <taxon>Metazoa</taxon>
        <taxon>Chordata</taxon>
        <taxon>Craniata</taxon>
        <taxon>Vertebrata</taxon>
        <taxon>Euteleostomi</taxon>
        <taxon>Actinopterygii</taxon>
        <taxon>Neopterygii</taxon>
        <taxon>Teleostei</taxon>
        <taxon>Anguilliformes</taxon>
        <taxon>Anguillidae</taxon>
        <taxon>Anguilla</taxon>
    </lineage>
</organism>
<proteinExistence type="predicted"/>
<dbReference type="EMBL" id="GBXM01008102">
    <property type="protein sequence ID" value="JAI00476.1"/>
    <property type="molecule type" value="Transcribed_RNA"/>
</dbReference>
<evidence type="ECO:0000313" key="1">
    <source>
        <dbReference type="EMBL" id="JAI00476.1"/>
    </source>
</evidence>
<reference evidence="1" key="2">
    <citation type="journal article" date="2015" name="Fish Shellfish Immunol.">
        <title>Early steps in the European eel (Anguilla anguilla)-Vibrio vulnificus interaction in the gills: Role of the RtxA13 toxin.</title>
        <authorList>
            <person name="Callol A."/>
            <person name="Pajuelo D."/>
            <person name="Ebbesson L."/>
            <person name="Teles M."/>
            <person name="MacKenzie S."/>
            <person name="Amaro C."/>
        </authorList>
    </citation>
    <scope>NUCLEOTIDE SEQUENCE</scope>
</reference>